<dbReference type="EMBL" id="BGZK01001362">
    <property type="protein sequence ID" value="GBP78232.1"/>
    <property type="molecule type" value="Genomic_DNA"/>
</dbReference>
<evidence type="ECO:0000313" key="2">
    <source>
        <dbReference type="Proteomes" id="UP000299102"/>
    </source>
</evidence>
<organism evidence="1 2">
    <name type="scientific">Eumeta variegata</name>
    <name type="common">Bagworm moth</name>
    <name type="synonym">Eumeta japonica</name>
    <dbReference type="NCBI Taxonomy" id="151549"/>
    <lineage>
        <taxon>Eukaryota</taxon>
        <taxon>Metazoa</taxon>
        <taxon>Ecdysozoa</taxon>
        <taxon>Arthropoda</taxon>
        <taxon>Hexapoda</taxon>
        <taxon>Insecta</taxon>
        <taxon>Pterygota</taxon>
        <taxon>Neoptera</taxon>
        <taxon>Endopterygota</taxon>
        <taxon>Lepidoptera</taxon>
        <taxon>Glossata</taxon>
        <taxon>Ditrysia</taxon>
        <taxon>Tineoidea</taxon>
        <taxon>Psychidae</taxon>
        <taxon>Oiketicinae</taxon>
        <taxon>Eumeta</taxon>
    </lineage>
</organism>
<dbReference type="Proteomes" id="UP000299102">
    <property type="component" value="Unassembled WGS sequence"/>
</dbReference>
<keyword evidence="2" id="KW-1185">Reference proteome</keyword>
<evidence type="ECO:0000313" key="1">
    <source>
        <dbReference type="EMBL" id="GBP78232.1"/>
    </source>
</evidence>
<reference evidence="1 2" key="1">
    <citation type="journal article" date="2019" name="Commun. Biol.">
        <title>The bagworm genome reveals a unique fibroin gene that provides high tensile strength.</title>
        <authorList>
            <person name="Kono N."/>
            <person name="Nakamura H."/>
            <person name="Ohtoshi R."/>
            <person name="Tomita M."/>
            <person name="Numata K."/>
            <person name="Arakawa K."/>
        </authorList>
    </citation>
    <scope>NUCLEOTIDE SEQUENCE [LARGE SCALE GENOMIC DNA]</scope>
</reference>
<proteinExistence type="predicted"/>
<dbReference type="AlphaFoldDB" id="A0A4C1YTK8"/>
<name>A0A4C1YTK8_EUMVA</name>
<gene>
    <name evidence="1" type="ORF">EVAR_55793_1</name>
</gene>
<comment type="caution">
    <text evidence="1">The sequence shown here is derived from an EMBL/GenBank/DDBJ whole genome shotgun (WGS) entry which is preliminary data.</text>
</comment>
<sequence length="131" mass="14919">MLELEREKAKRARALEAAEKRLVKISRDSLDRVLKLKSKLDKMAVEIFSTRNILGHYCVLEKFNAIQKAGDGGGRGSGKKGQKSKCRIRSQVEEDAILINENVMAALKSRKLQHWRRIGVFRRGHVHRSVA</sequence>
<accession>A0A4C1YTK8</accession>
<protein>
    <submittedName>
        <fullName evidence="1">Uncharacterized protein</fullName>
    </submittedName>
</protein>